<reference evidence="18 19" key="1">
    <citation type="journal article" date="2015" name="Nature">
        <title>rRNA introns, odd ribosomes, and small enigmatic genomes across a large radiation of phyla.</title>
        <authorList>
            <person name="Brown C.T."/>
            <person name="Hug L.A."/>
            <person name="Thomas B.C."/>
            <person name="Sharon I."/>
            <person name="Castelle C.J."/>
            <person name="Singh A."/>
            <person name="Wilkins M.J."/>
            <person name="Williams K.H."/>
            <person name="Banfield J.F."/>
        </authorList>
    </citation>
    <scope>NUCLEOTIDE SEQUENCE [LARGE SCALE GENOMIC DNA]</scope>
</reference>
<keyword evidence="9" id="KW-0238">DNA-binding</keyword>
<dbReference type="InterPro" id="IPR013986">
    <property type="entry name" value="DExx_box_DNA_helicase_dom_sf"/>
</dbReference>
<dbReference type="InterPro" id="IPR000212">
    <property type="entry name" value="DNA_helicase_UvrD/REP"/>
</dbReference>
<feature type="domain" description="UvrD-like helicase ATP-binding" evidence="16">
    <location>
        <begin position="1"/>
        <end position="310"/>
    </location>
</feature>
<dbReference type="InterPro" id="IPR014016">
    <property type="entry name" value="UvrD-like_ATP-bd"/>
</dbReference>
<comment type="catalytic activity">
    <reaction evidence="12">
        <text>Couples ATP hydrolysis with the unwinding of duplex DNA by translocating in the 3'-5' direction.</text>
        <dbReference type="EC" id="5.6.2.4"/>
    </reaction>
</comment>
<dbReference type="GO" id="GO:0033202">
    <property type="term" value="C:DNA helicase complex"/>
    <property type="evidence" value="ECO:0007669"/>
    <property type="project" value="TreeGrafter"/>
</dbReference>
<evidence type="ECO:0000256" key="6">
    <source>
        <dbReference type="ARBA" id="ARBA00022806"/>
    </source>
</evidence>
<evidence type="ECO:0000256" key="12">
    <source>
        <dbReference type="ARBA" id="ARBA00034617"/>
    </source>
</evidence>
<dbReference type="PROSITE" id="PS51198">
    <property type="entry name" value="UVRD_HELICASE_ATP_BIND"/>
    <property type="match status" value="1"/>
</dbReference>
<dbReference type="GO" id="GO:0003677">
    <property type="term" value="F:DNA binding"/>
    <property type="evidence" value="ECO:0007669"/>
    <property type="project" value="UniProtKB-KW"/>
</dbReference>
<protein>
    <recommendedName>
        <fullName evidence="13">DNA 3'-5' helicase</fullName>
        <ecNumber evidence="13">5.6.2.4</ecNumber>
    </recommendedName>
</protein>
<evidence type="ECO:0000256" key="5">
    <source>
        <dbReference type="ARBA" id="ARBA00022801"/>
    </source>
</evidence>
<dbReference type="Gene3D" id="3.40.50.300">
    <property type="entry name" value="P-loop containing nucleotide triphosphate hydrolases"/>
    <property type="match status" value="2"/>
</dbReference>
<evidence type="ECO:0000256" key="14">
    <source>
        <dbReference type="ARBA" id="ARBA00048988"/>
    </source>
</evidence>
<keyword evidence="6 15" id="KW-0347">Helicase</keyword>
<comment type="caution">
    <text evidence="18">The sequence shown here is derived from an EMBL/GenBank/DDBJ whole genome shotgun (WGS) entry which is preliminary data.</text>
</comment>
<organism evidence="18 19">
    <name type="scientific">candidate division WS6 bacterium GW2011_GWF2_39_15</name>
    <dbReference type="NCBI Taxonomy" id="1619100"/>
    <lineage>
        <taxon>Bacteria</taxon>
        <taxon>Candidatus Dojkabacteria</taxon>
    </lineage>
</organism>
<evidence type="ECO:0000256" key="4">
    <source>
        <dbReference type="ARBA" id="ARBA00022763"/>
    </source>
</evidence>
<evidence type="ECO:0000256" key="9">
    <source>
        <dbReference type="ARBA" id="ARBA00023125"/>
    </source>
</evidence>
<dbReference type="Gene3D" id="1.10.486.10">
    <property type="entry name" value="PCRA, domain 4"/>
    <property type="match status" value="1"/>
</dbReference>
<dbReference type="PATRIC" id="fig|1619100.3.peg.501"/>
<dbReference type="InterPro" id="IPR038726">
    <property type="entry name" value="PDDEXK_AddAB-type"/>
</dbReference>
<dbReference type="InterPro" id="IPR014017">
    <property type="entry name" value="DNA_helicase_UvrD-like_C"/>
</dbReference>
<comment type="catalytic activity">
    <reaction evidence="14">
        <text>ATP + H2O = ADP + phosphate + H(+)</text>
        <dbReference type="Rhea" id="RHEA:13065"/>
        <dbReference type="ChEBI" id="CHEBI:15377"/>
        <dbReference type="ChEBI" id="CHEBI:15378"/>
        <dbReference type="ChEBI" id="CHEBI:30616"/>
        <dbReference type="ChEBI" id="CHEBI:43474"/>
        <dbReference type="ChEBI" id="CHEBI:456216"/>
        <dbReference type="EC" id="5.6.2.4"/>
    </reaction>
</comment>
<dbReference type="STRING" id="1619100.UT34_C0001G0495"/>
<keyword evidence="8 15" id="KW-0067">ATP-binding</keyword>
<name>A0A0G0MQZ6_9BACT</name>
<dbReference type="EMBL" id="LBWK01000001">
    <property type="protein sequence ID" value="KKR06454.1"/>
    <property type="molecule type" value="Genomic_DNA"/>
</dbReference>
<dbReference type="GO" id="GO:0043138">
    <property type="term" value="F:3'-5' DNA helicase activity"/>
    <property type="evidence" value="ECO:0007669"/>
    <property type="project" value="UniProtKB-EC"/>
</dbReference>
<dbReference type="Gene3D" id="1.10.10.160">
    <property type="match status" value="1"/>
</dbReference>
<evidence type="ECO:0000256" key="10">
    <source>
        <dbReference type="ARBA" id="ARBA00023204"/>
    </source>
</evidence>
<dbReference type="GO" id="GO:0000725">
    <property type="term" value="P:recombinational repair"/>
    <property type="evidence" value="ECO:0007669"/>
    <property type="project" value="TreeGrafter"/>
</dbReference>
<evidence type="ECO:0000256" key="13">
    <source>
        <dbReference type="ARBA" id="ARBA00034808"/>
    </source>
</evidence>
<evidence type="ECO:0000256" key="1">
    <source>
        <dbReference type="ARBA" id="ARBA00009922"/>
    </source>
</evidence>
<feature type="domain" description="UvrD-like helicase C-terminal" evidence="17">
    <location>
        <begin position="322"/>
        <end position="614"/>
    </location>
</feature>
<accession>A0A0G0MQZ6</accession>
<dbReference type="PANTHER" id="PTHR11070">
    <property type="entry name" value="UVRD / RECB / PCRA DNA HELICASE FAMILY MEMBER"/>
    <property type="match status" value="1"/>
</dbReference>
<evidence type="ECO:0000256" key="8">
    <source>
        <dbReference type="ARBA" id="ARBA00022840"/>
    </source>
</evidence>
<proteinExistence type="inferred from homology"/>
<keyword evidence="10" id="KW-0234">DNA repair</keyword>
<keyword evidence="11" id="KW-0413">Isomerase</keyword>
<dbReference type="Pfam" id="PF00580">
    <property type="entry name" value="UvrD-helicase"/>
    <property type="match status" value="1"/>
</dbReference>
<dbReference type="SUPFAM" id="SSF52540">
    <property type="entry name" value="P-loop containing nucleoside triphosphate hydrolases"/>
    <property type="match status" value="1"/>
</dbReference>
<dbReference type="GO" id="GO:0004527">
    <property type="term" value="F:exonuclease activity"/>
    <property type="evidence" value="ECO:0007669"/>
    <property type="project" value="UniProtKB-KW"/>
</dbReference>
<evidence type="ECO:0000256" key="3">
    <source>
        <dbReference type="ARBA" id="ARBA00022741"/>
    </source>
</evidence>
<dbReference type="GO" id="GO:0005829">
    <property type="term" value="C:cytosol"/>
    <property type="evidence" value="ECO:0007669"/>
    <property type="project" value="TreeGrafter"/>
</dbReference>
<keyword evidence="4" id="KW-0227">DNA damage</keyword>
<dbReference type="Pfam" id="PF12705">
    <property type="entry name" value="PDDEXK_1"/>
    <property type="match status" value="1"/>
</dbReference>
<keyword evidence="5 15" id="KW-0378">Hydrolase</keyword>
<keyword evidence="3 15" id="KW-0547">Nucleotide-binding</keyword>
<keyword evidence="2" id="KW-0540">Nuclease</keyword>
<comment type="similarity">
    <text evidence="1">Belongs to the helicase family. UvrD subfamily.</text>
</comment>
<evidence type="ECO:0000256" key="11">
    <source>
        <dbReference type="ARBA" id="ARBA00023235"/>
    </source>
</evidence>
<dbReference type="Pfam" id="PF13361">
    <property type="entry name" value="UvrD_C"/>
    <property type="match status" value="1"/>
</dbReference>
<dbReference type="Proteomes" id="UP000034799">
    <property type="component" value="Unassembled WGS sequence"/>
</dbReference>
<evidence type="ECO:0000313" key="18">
    <source>
        <dbReference type="EMBL" id="KKR06454.1"/>
    </source>
</evidence>
<dbReference type="PANTHER" id="PTHR11070:SF48">
    <property type="entry name" value="ATP-DEPENDENT HELICASE_NUCLEASE SUBUNIT A"/>
    <property type="match status" value="1"/>
</dbReference>
<dbReference type="Gene3D" id="3.90.320.10">
    <property type="match status" value="1"/>
</dbReference>
<evidence type="ECO:0000256" key="2">
    <source>
        <dbReference type="ARBA" id="ARBA00022722"/>
    </source>
</evidence>
<sequence>MELNKSQQEAIEHKSGPLLIIAGAGTGKTAVITQRMVNIMRKDWAKASEILALTFTEKACKEMLERVDVEMPYGYEEVWISTFHSFCDKVLKQEGIFIGLNPNFKLMTEAEGYMLFRKHIFEMPLDIFRPLGNPSGFISQILNHFSRLQDEDVTPDDYIKYANSLKAESVEESLNKRQAVELSNTYKFFTELKLKESKLDFGDLINTVLRLFRERPNILKKYHEKFKYILVDEFQDTNYTQNVLVNMLALGEDTEKGKKINTNKANVTVVGDDDQSIYKFRGAAISNILQFKKLYPTAKRVVLTENYRSKQEILDNSYRLIQNNNPYRLEVTEQVSKRLIAKADNEKGEKDCVKLLLAQSGSGEADLVAKEILDLIKKQSKYSFSDIAILVRANAQSDDFVQALRFNGIPYKFGGYKGLYNTDEVKVLMSYLRLVVDYSHSVSMFNILSMPVWSLSAREVVEIMRYARFKHIPVFTLFEDVVDKNEGGEIIRRKLGNEALTSINKIVKLVNKSFELVKEGRGVGQILFEFFDKSGWKDYLVKEESAKNLFRVENIRKYFEMLKEFERNNPGATIYDYLDYLDYSLEIGENPSVNGEAFLDFDGVNIMTVHGAKGLEFPVVFLVNLVDERFPTRAKFERLSIPDDLIKEVIPEDNQVDEHIQEERRLFYVGMTRAKDKLYLSAAQSYSGAGRVRKVSGFLSETLGRDVNEDLKLIKGEEGSAEFQIFQRQDNSDIIDYKKAGIEVSNQFSYSQIASYEMCPRQYKYSYILKIPLPPNSALSFGNTVHNTLRTFYEKQMASLEGLEGFIEKPTKEELLNLYETYWQSEGYESREHEKKRLEYGRMGLERFFDEFHTGKERPIFLEKSFKFGMADFRILGKVDRIDLLEVKDGVRHVEIMDYKTGKAKSQKEANTNWQLVFYAIVAEELWGLKVDKASYVFVEHGKKVDISITPRRRDNVVKKIKGIVAKIRSGDFTIPKSHHCMYCDYQDVCEEAIL</sequence>
<gene>
    <name evidence="18" type="ORF">UT34_C0001G0495</name>
</gene>
<evidence type="ECO:0000256" key="7">
    <source>
        <dbReference type="ARBA" id="ARBA00022839"/>
    </source>
</evidence>
<feature type="binding site" evidence="15">
    <location>
        <begin position="22"/>
        <end position="29"/>
    </location>
    <ligand>
        <name>ATP</name>
        <dbReference type="ChEBI" id="CHEBI:30616"/>
    </ligand>
</feature>
<keyword evidence="7" id="KW-0269">Exonuclease</keyword>
<dbReference type="GO" id="GO:0005524">
    <property type="term" value="F:ATP binding"/>
    <property type="evidence" value="ECO:0007669"/>
    <property type="project" value="UniProtKB-UniRule"/>
</dbReference>
<evidence type="ECO:0000259" key="17">
    <source>
        <dbReference type="PROSITE" id="PS51217"/>
    </source>
</evidence>
<dbReference type="EC" id="5.6.2.4" evidence="13"/>
<dbReference type="InterPro" id="IPR011604">
    <property type="entry name" value="PDDEXK-like_dom_sf"/>
</dbReference>
<dbReference type="PROSITE" id="PS51217">
    <property type="entry name" value="UVRD_HELICASE_CTER"/>
    <property type="match status" value="1"/>
</dbReference>
<evidence type="ECO:0000259" key="16">
    <source>
        <dbReference type="PROSITE" id="PS51198"/>
    </source>
</evidence>
<evidence type="ECO:0000256" key="15">
    <source>
        <dbReference type="PROSITE-ProRule" id="PRU00560"/>
    </source>
</evidence>
<evidence type="ECO:0000313" key="19">
    <source>
        <dbReference type="Proteomes" id="UP000034799"/>
    </source>
</evidence>
<dbReference type="InterPro" id="IPR027417">
    <property type="entry name" value="P-loop_NTPase"/>
</dbReference>
<dbReference type="AlphaFoldDB" id="A0A0G0MQZ6"/>
<dbReference type="CDD" id="cd18807">
    <property type="entry name" value="SF1_C_UvrD"/>
    <property type="match status" value="1"/>
</dbReference>
<dbReference type="CDD" id="cd17932">
    <property type="entry name" value="DEXQc_UvrD"/>
    <property type="match status" value="1"/>
</dbReference>